<accession>A0A4Y7PZN6</accession>
<dbReference type="STRING" id="50990.A0A4Y7PZN6"/>
<dbReference type="PANTHER" id="PTHR44329">
    <property type="entry name" value="SERINE/THREONINE-PROTEIN KINASE TNNI3K-RELATED"/>
    <property type="match status" value="1"/>
</dbReference>
<dbReference type="InterPro" id="IPR000719">
    <property type="entry name" value="Prot_kinase_dom"/>
</dbReference>
<dbReference type="InterPro" id="IPR051681">
    <property type="entry name" value="Ser/Thr_Kinases-Pseudokinases"/>
</dbReference>
<dbReference type="OrthoDB" id="4062651at2759"/>
<organism evidence="6 7">
    <name type="scientific">Rickenella mellea</name>
    <dbReference type="NCBI Taxonomy" id="50990"/>
    <lineage>
        <taxon>Eukaryota</taxon>
        <taxon>Fungi</taxon>
        <taxon>Dikarya</taxon>
        <taxon>Basidiomycota</taxon>
        <taxon>Agaricomycotina</taxon>
        <taxon>Agaricomycetes</taxon>
        <taxon>Hymenochaetales</taxon>
        <taxon>Rickenellaceae</taxon>
        <taxon>Rickenella</taxon>
    </lineage>
</organism>
<evidence type="ECO:0000256" key="2">
    <source>
        <dbReference type="ARBA" id="ARBA00022741"/>
    </source>
</evidence>
<dbReference type="InterPro" id="IPR008266">
    <property type="entry name" value="Tyr_kinase_AS"/>
</dbReference>
<evidence type="ECO:0000256" key="4">
    <source>
        <dbReference type="ARBA" id="ARBA00022840"/>
    </source>
</evidence>
<dbReference type="InterPro" id="IPR011009">
    <property type="entry name" value="Kinase-like_dom_sf"/>
</dbReference>
<evidence type="ECO:0000313" key="7">
    <source>
        <dbReference type="Proteomes" id="UP000294933"/>
    </source>
</evidence>
<name>A0A4Y7PZN6_9AGAM</name>
<feature type="domain" description="Protein kinase" evidence="5">
    <location>
        <begin position="196"/>
        <end position="474"/>
    </location>
</feature>
<dbReference type="AlphaFoldDB" id="A0A4Y7PZN6"/>
<keyword evidence="3 6" id="KW-0418">Kinase</keyword>
<dbReference type="InterPro" id="IPR001245">
    <property type="entry name" value="Ser-Thr/Tyr_kinase_cat_dom"/>
</dbReference>
<dbReference type="GO" id="GO:0004674">
    <property type="term" value="F:protein serine/threonine kinase activity"/>
    <property type="evidence" value="ECO:0007669"/>
    <property type="project" value="TreeGrafter"/>
</dbReference>
<proteinExistence type="predicted"/>
<evidence type="ECO:0000256" key="3">
    <source>
        <dbReference type="ARBA" id="ARBA00022777"/>
    </source>
</evidence>
<dbReference type="Pfam" id="PF07714">
    <property type="entry name" value="PK_Tyr_Ser-Thr"/>
    <property type="match status" value="1"/>
</dbReference>
<dbReference type="GO" id="GO:0005524">
    <property type="term" value="F:ATP binding"/>
    <property type="evidence" value="ECO:0007669"/>
    <property type="project" value="UniProtKB-KW"/>
</dbReference>
<dbReference type="PANTHER" id="PTHR44329:SF288">
    <property type="entry name" value="MITOGEN-ACTIVATED PROTEIN KINASE KINASE KINASE 20"/>
    <property type="match status" value="1"/>
</dbReference>
<keyword evidence="1" id="KW-0808">Transferase</keyword>
<reference evidence="6 7" key="1">
    <citation type="submission" date="2018-06" db="EMBL/GenBank/DDBJ databases">
        <title>A transcriptomic atlas of mushroom development highlights an independent origin of complex multicellularity.</title>
        <authorList>
            <consortium name="DOE Joint Genome Institute"/>
            <person name="Krizsan K."/>
            <person name="Almasi E."/>
            <person name="Merenyi Z."/>
            <person name="Sahu N."/>
            <person name="Viragh M."/>
            <person name="Koszo T."/>
            <person name="Mondo S."/>
            <person name="Kiss B."/>
            <person name="Balint B."/>
            <person name="Kues U."/>
            <person name="Barry K."/>
            <person name="Hegedus J.C."/>
            <person name="Henrissat B."/>
            <person name="Johnson J."/>
            <person name="Lipzen A."/>
            <person name="Ohm R."/>
            <person name="Nagy I."/>
            <person name="Pangilinan J."/>
            <person name="Yan J."/>
            <person name="Xiong Y."/>
            <person name="Grigoriev I.V."/>
            <person name="Hibbett D.S."/>
            <person name="Nagy L.G."/>
        </authorList>
    </citation>
    <scope>NUCLEOTIDE SEQUENCE [LARGE SCALE GENOMIC DNA]</scope>
    <source>
        <strain evidence="6 7">SZMC22713</strain>
    </source>
</reference>
<evidence type="ECO:0000256" key="1">
    <source>
        <dbReference type="ARBA" id="ARBA00022679"/>
    </source>
</evidence>
<keyword evidence="7" id="KW-1185">Reference proteome</keyword>
<dbReference type="Proteomes" id="UP000294933">
    <property type="component" value="Unassembled WGS sequence"/>
</dbReference>
<dbReference type="EMBL" id="ML170187">
    <property type="protein sequence ID" value="TDL20541.1"/>
    <property type="molecule type" value="Genomic_DNA"/>
</dbReference>
<keyword evidence="2" id="KW-0547">Nucleotide-binding</keyword>
<sequence length="482" mass="54632">MKDKHPIYTWRLVWLREGRLAMPAVPLAKMGHLADNNLWKYIRDNFPIYPFSAYALLKSRKHVQNWIMVAHQFNLFWTGDLDLVSAIINHEKTREKILRCALTWDPILKITRIRANLKHDDVDLCNLVEYVISDSIWRASILSRDPNDISRFMFVLQSDCHCATSLQHQKFERFVRKLVRETGILPVGLLVTNAKRIGGDPVSGGGFADVWRGEFRGTPVAMKVLRIFQVGKNNLETIHRKFCEEALIWQQLNHDNILPFIGISKNEFKPRLALISPWMENGTLISYLNDNEDVNRHSLIYGIAEGLQYLHTLKPLIVHGDLRAANILIDENYNPRIADFGLARIIDSQASSNVATSFNGKGTMRWQAPELLTACRFEGDSGGITVNSDVYAFACVCLEVFTGEVPFSDLRDGAVIMAVAVHDERPPRPSDPAASRGLDDSYWSLMQSCWVKQPAERPSMDTILAALDPLNEILRPAASDGR</sequence>
<evidence type="ECO:0000259" key="5">
    <source>
        <dbReference type="PROSITE" id="PS50011"/>
    </source>
</evidence>
<dbReference type="SUPFAM" id="SSF56112">
    <property type="entry name" value="Protein kinase-like (PK-like)"/>
    <property type="match status" value="1"/>
</dbReference>
<dbReference type="VEuPathDB" id="FungiDB:BD410DRAFT_790761"/>
<keyword evidence="4" id="KW-0067">ATP-binding</keyword>
<dbReference type="Gene3D" id="1.10.510.10">
    <property type="entry name" value="Transferase(Phosphotransferase) domain 1"/>
    <property type="match status" value="1"/>
</dbReference>
<gene>
    <name evidence="6" type="ORF">BD410DRAFT_790761</name>
</gene>
<dbReference type="PROSITE" id="PS50011">
    <property type="entry name" value="PROTEIN_KINASE_DOM"/>
    <property type="match status" value="1"/>
</dbReference>
<dbReference type="PROSITE" id="PS00109">
    <property type="entry name" value="PROTEIN_KINASE_TYR"/>
    <property type="match status" value="1"/>
</dbReference>
<protein>
    <submittedName>
        <fullName evidence="6">Kinase-like protein</fullName>
    </submittedName>
</protein>
<evidence type="ECO:0000313" key="6">
    <source>
        <dbReference type="EMBL" id="TDL20541.1"/>
    </source>
</evidence>